<feature type="region of interest" description="Disordered" evidence="1">
    <location>
        <begin position="47"/>
        <end position="69"/>
    </location>
</feature>
<name>A0A6J6SEN9_9ZZZZ</name>
<feature type="domain" description="PhoD-like phosphatase metallophosphatase" evidence="2">
    <location>
        <begin position="188"/>
        <end position="556"/>
    </location>
</feature>
<feature type="region of interest" description="Disordered" evidence="1">
    <location>
        <begin position="1"/>
        <end position="24"/>
    </location>
</feature>
<dbReference type="AlphaFoldDB" id="A0A6J6SEN9"/>
<dbReference type="Gene3D" id="2.60.40.380">
    <property type="entry name" value="Purple acid phosphatase-like, N-terminal"/>
    <property type="match status" value="1"/>
</dbReference>
<feature type="compositionally biased region" description="Low complexity" evidence="1">
    <location>
        <begin position="47"/>
        <end position="66"/>
    </location>
</feature>
<dbReference type="InterPro" id="IPR038607">
    <property type="entry name" value="PhoD-like_sf"/>
</dbReference>
<dbReference type="PROSITE" id="PS51318">
    <property type="entry name" value="TAT"/>
    <property type="match status" value="1"/>
</dbReference>
<organism evidence="4">
    <name type="scientific">freshwater metagenome</name>
    <dbReference type="NCBI Taxonomy" id="449393"/>
    <lineage>
        <taxon>unclassified sequences</taxon>
        <taxon>metagenomes</taxon>
        <taxon>ecological metagenomes</taxon>
    </lineage>
</organism>
<feature type="domain" description="Phospholipase D N-terminal" evidence="3">
    <location>
        <begin position="79"/>
        <end position="175"/>
    </location>
</feature>
<dbReference type="PANTHER" id="PTHR43606:SF2">
    <property type="entry name" value="ALKALINE PHOSPHATASE FAMILY PROTEIN (AFU_ORTHOLOGUE AFUA_5G03860)"/>
    <property type="match status" value="1"/>
</dbReference>
<dbReference type="SUPFAM" id="SSF56300">
    <property type="entry name" value="Metallo-dependent phosphatases"/>
    <property type="match status" value="1"/>
</dbReference>
<protein>
    <submittedName>
        <fullName evidence="4">Unannotated protein</fullName>
    </submittedName>
</protein>
<accession>A0A6J6SEN9</accession>
<dbReference type="EMBL" id="CAEZYQ010000003">
    <property type="protein sequence ID" value="CAB4732759.1"/>
    <property type="molecule type" value="Genomic_DNA"/>
</dbReference>
<sequence>MTSIQRSPGQPEHASSEPARPGQALPRRTVLATGAVAATTVTAAGAALASSPARAADGTADRAGGTNTLGKRDHQVFQHGVASGDPLPEAVLIWTRVTPTPAATPGSAKGRPVTVRWEVARDARFRKVVSSGRFRTSAARDHTVKLDAKGLRPETEYFYRFAALGQRSPVGRLRTAPGERATPRNLRFGVVSCSNLEAGFFTPYRALAARQDLHAILHLGDYLYEYPTGGYGMGQDNVVVRPHDPPHEMVSLEDYRRRHASYKLDPDLQALHARYSWILTWDDHEVTNDQWKAGAENHDESEGDYKKRRARAHRAYDEWMPVRMDGTARLDDGARLYRRLRFGDLAEISMLDLRTYRDEQAALPGVDATVSDPSRSITGKKQMAWLKESLTRGDHAPQWKVIGNPVMIAPVTFGDLPNDLIDPINDVTGILPADGAPYNVDQWDGYTADRREVLGHIRDHQVKDVLFVTGDIHSGWACELPLDTSTQPLYGDSYGVEFVCSSVTSNNLKDITGVPQASPLVETAILANNRHIKYLDFDSHGFSVLDITAARAQMDWYVIGDRADADTPITWSVSYETRAGTGRVTAVDTPLEG</sequence>
<dbReference type="InterPro" id="IPR029052">
    <property type="entry name" value="Metallo-depent_PP-like"/>
</dbReference>
<gene>
    <name evidence="4" type="ORF">UFOPK2761_00640</name>
</gene>
<dbReference type="Pfam" id="PF09423">
    <property type="entry name" value="PhoD"/>
    <property type="match status" value="1"/>
</dbReference>
<evidence type="ECO:0000259" key="2">
    <source>
        <dbReference type="Pfam" id="PF09423"/>
    </source>
</evidence>
<dbReference type="PANTHER" id="PTHR43606">
    <property type="entry name" value="PHOSPHATASE, PUTATIVE (AFU_ORTHOLOGUE AFUA_6G08710)-RELATED"/>
    <property type="match status" value="1"/>
</dbReference>
<dbReference type="InterPro" id="IPR018946">
    <property type="entry name" value="PhoD-like_MPP"/>
</dbReference>
<proteinExistence type="predicted"/>
<dbReference type="Pfam" id="PF16655">
    <property type="entry name" value="PhoD_N"/>
    <property type="match status" value="1"/>
</dbReference>
<dbReference type="Gene3D" id="3.60.21.70">
    <property type="entry name" value="PhoD-like phosphatase"/>
    <property type="match status" value="1"/>
</dbReference>
<dbReference type="InterPro" id="IPR032093">
    <property type="entry name" value="PhoD_N"/>
</dbReference>
<dbReference type="InterPro" id="IPR052900">
    <property type="entry name" value="Phospholipid_Metab_Enz"/>
</dbReference>
<dbReference type="InterPro" id="IPR006311">
    <property type="entry name" value="TAT_signal"/>
</dbReference>
<dbReference type="CDD" id="cd07389">
    <property type="entry name" value="MPP_PhoD"/>
    <property type="match status" value="1"/>
</dbReference>
<evidence type="ECO:0000256" key="1">
    <source>
        <dbReference type="SAM" id="MobiDB-lite"/>
    </source>
</evidence>
<reference evidence="4" key="1">
    <citation type="submission" date="2020-05" db="EMBL/GenBank/DDBJ databases">
        <authorList>
            <person name="Chiriac C."/>
            <person name="Salcher M."/>
            <person name="Ghai R."/>
            <person name="Kavagutti S V."/>
        </authorList>
    </citation>
    <scope>NUCLEOTIDE SEQUENCE</scope>
</reference>
<evidence type="ECO:0000259" key="3">
    <source>
        <dbReference type="Pfam" id="PF16655"/>
    </source>
</evidence>
<evidence type="ECO:0000313" key="4">
    <source>
        <dbReference type="EMBL" id="CAB4732759.1"/>
    </source>
</evidence>